<evidence type="ECO:0000313" key="2">
    <source>
        <dbReference type="Proteomes" id="UP000015354"/>
    </source>
</evidence>
<dbReference type="InterPro" id="IPR006722">
    <property type="entry name" value="Sedlin"/>
</dbReference>
<gene>
    <name evidence="1" type="ORF">STCU_00051</name>
</gene>
<dbReference type="CDD" id="cd14825">
    <property type="entry name" value="TRAPPC2_sedlin"/>
    <property type="match status" value="1"/>
</dbReference>
<dbReference type="InterPro" id="IPR011012">
    <property type="entry name" value="Longin-like_dom_sf"/>
</dbReference>
<dbReference type="OrthoDB" id="10252102at2759"/>
<name>S9WDN5_9TRYP</name>
<accession>S9WDN5</accession>
<dbReference type="GO" id="GO:0006888">
    <property type="term" value="P:endoplasmic reticulum to Golgi vesicle-mediated transport"/>
    <property type="evidence" value="ECO:0007669"/>
    <property type="project" value="InterPro"/>
</dbReference>
<sequence length="145" mass="16578">MKFSHFFVVGPHDSVIYEYGGSDSDGVQLMRQFFAYSSLDIIDDTVWAKGDFYLNRIDRPSSEQLYISAYVGLSPVKLILMHDNDQGDNVRLFFTEAYNIIAKYLINPFSEPAKDVSGSNFHEALISIYKKYGLVFFFPSIPFLS</sequence>
<dbReference type="AlphaFoldDB" id="S9WDN5"/>
<dbReference type="SUPFAM" id="SSF64356">
    <property type="entry name" value="SNARE-like"/>
    <property type="match status" value="1"/>
</dbReference>
<organism evidence="1 2">
    <name type="scientific">Strigomonas culicis</name>
    <dbReference type="NCBI Taxonomy" id="28005"/>
    <lineage>
        <taxon>Eukaryota</taxon>
        <taxon>Discoba</taxon>
        <taxon>Euglenozoa</taxon>
        <taxon>Kinetoplastea</taxon>
        <taxon>Metakinetoplastina</taxon>
        <taxon>Trypanosomatida</taxon>
        <taxon>Trypanosomatidae</taxon>
        <taxon>Strigomonadinae</taxon>
        <taxon>Strigomonas</taxon>
    </lineage>
</organism>
<dbReference type="GO" id="GO:0005737">
    <property type="term" value="C:cytoplasm"/>
    <property type="evidence" value="ECO:0007669"/>
    <property type="project" value="GOC"/>
</dbReference>
<dbReference type="Proteomes" id="UP000015354">
    <property type="component" value="Unassembled WGS sequence"/>
</dbReference>
<reference evidence="1 2" key="1">
    <citation type="journal article" date="2013" name="PLoS ONE">
        <title>Predicting the Proteins of Angomonas deanei, Strigomonas culicis and Their Respective Endosymbionts Reveals New Aspects of the Trypanosomatidae Family.</title>
        <authorList>
            <person name="Motta M.C."/>
            <person name="Martins A.C."/>
            <person name="de Souza S.S."/>
            <person name="Catta-Preta C.M."/>
            <person name="Silva R."/>
            <person name="Klein C.C."/>
            <person name="de Almeida L.G."/>
            <person name="de Lima Cunha O."/>
            <person name="Ciapina L.P."/>
            <person name="Brocchi M."/>
            <person name="Colabardini A.C."/>
            <person name="de Araujo Lima B."/>
            <person name="Machado C.R."/>
            <person name="de Almeida Soares C.M."/>
            <person name="Probst C.M."/>
            <person name="de Menezes C.B."/>
            <person name="Thompson C.E."/>
            <person name="Bartholomeu D.C."/>
            <person name="Gradia D.F."/>
            <person name="Pavoni D.P."/>
            <person name="Grisard E.C."/>
            <person name="Fantinatti-Garboggini F."/>
            <person name="Marchini F.K."/>
            <person name="Rodrigues-Luiz G.F."/>
            <person name="Wagner G."/>
            <person name="Goldman G.H."/>
            <person name="Fietto J.L."/>
            <person name="Elias M.C."/>
            <person name="Goldman M.H."/>
            <person name="Sagot M.F."/>
            <person name="Pereira M."/>
            <person name="Stoco P.H."/>
            <person name="de Mendonca-Neto R.P."/>
            <person name="Teixeira S.M."/>
            <person name="Maciel T.E."/>
            <person name="de Oliveira Mendes T.A."/>
            <person name="Urmenyi T.P."/>
            <person name="de Souza W."/>
            <person name="Schenkman S."/>
            <person name="de Vasconcelos A.T."/>
        </authorList>
    </citation>
    <scope>NUCLEOTIDE SEQUENCE [LARGE SCALE GENOMIC DNA]</scope>
</reference>
<comment type="caution">
    <text evidence="1">The sequence shown here is derived from an EMBL/GenBank/DDBJ whole genome shotgun (WGS) entry which is preliminary data.</text>
</comment>
<dbReference type="PANTHER" id="PTHR12403">
    <property type="entry name" value="TRAFFICKING PROTEIN PARTICLE COMPLEX SUBUNIT 2"/>
    <property type="match status" value="1"/>
</dbReference>
<proteinExistence type="predicted"/>
<dbReference type="EMBL" id="ATMH01000051">
    <property type="protein sequence ID" value="EPY37246.1"/>
    <property type="molecule type" value="Genomic_DNA"/>
</dbReference>
<evidence type="ECO:0000313" key="1">
    <source>
        <dbReference type="EMBL" id="EPY37246.1"/>
    </source>
</evidence>
<dbReference type="Pfam" id="PF04628">
    <property type="entry name" value="Sedlin_N"/>
    <property type="match status" value="1"/>
</dbReference>
<keyword evidence="2" id="KW-1185">Reference proteome</keyword>
<protein>
    <submittedName>
        <fullName evidence="1">Trafficking protein particle complex 2</fullName>
    </submittedName>
</protein>
<dbReference type="Gene3D" id="3.30.450.70">
    <property type="match status" value="1"/>
</dbReference>